<protein>
    <submittedName>
        <fullName evidence="2">Alpha/beta fold hydrolase</fullName>
    </submittedName>
</protein>
<dbReference type="GO" id="GO:0016020">
    <property type="term" value="C:membrane"/>
    <property type="evidence" value="ECO:0007669"/>
    <property type="project" value="TreeGrafter"/>
</dbReference>
<organism evidence="2">
    <name type="scientific">Archaeoglobus fulgidus</name>
    <dbReference type="NCBI Taxonomy" id="2234"/>
    <lineage>
        <taxon>Archaea</taxon>
        <taxon>Methanobacteriati</taxon>
        <taxon>Methanobacteriota</taxon>
        <taxon>Archaeoglobi</taxon>
        <taxon>Archaeoglobales</taxon>
        <taxon>Archaeoglobaceae</taxon>
        <taxon>Archaeoglobus</taxon>
    </lineage>
</organism>
<accession>A0A7C2NAY5</accession>
<evidence type="ECO:0000313" key="2">
    <source>
        <dbReference type="EMBL" id="HET21101.1"/>
    </source>
</evidence>
<evidence type="ECO:0000259" key="1">
    <source>
        <dbReference type="Pfam" id="PF12146"/>
    </source>
</evidence>
<feature type="domain" description="Serine aminopeptidase S33" evidence="1">
    <location>
        <begin position="17"/>
        <end position="120"/>
    </location>
</feature>
<dbReference type="InterPro" id="IPR022742">
    <property type="entry name" value="Hydrolase_4"/>
</dbReference>
<dbReference type="Gene3D" id="3.40.50.1820">
    <property type="entry name" value="alpha/beta hydrolase"/>
    <property type="match status" value="1"/>
</dbReference>
<dbReference type="Pfam" id="PF12146">
    <property type="entry name" value="Hydrolase_4"/>
    <property type="match status" value="1"/>
</dbReference>
<keyword evidence="2" id="KW-0378">Hydrolase</keyword>
<proteinExistence type="predicted"/>
<dbReference type="InterPro" id="IPR029058">
    <property type="entry name" value="AB_hydrolase_fold"/>
</dbReference>
<reference evidence="2" key="1">
    <citation type="journal article" date="2020" name="mSystems">
        <title>Genome- and Community-Level Interaction Insights into Carbon Utilization and Element Cycling Functions of Hydrothermarchaeota in Hydrothermal Sediment.</title>
        <authorList>
            <person name="Zhou Z."/>
            <person name="Liu Y."/>
            <person name="Xu W."/>
            <person name="Pan J."/>
            <person name="Luo Z.H."/>
            <person name="Li M."/>
        </authorList>
    </citation>
    <scope>NUCLEOTIDE SEQUENCE [LARGE SCALE GENOMIC DNA]</scope>
    <source>
        <strain evidence="2">SpSt-12</strain>
    </source>
</reference>
<dbReference type="InterPro" id="IPR050266">
    <property type="entry name" value="AB_hydrolase_sf"/>
</dbReference>
<name>A0A7C2NAY5_ARCFL</name>
<dbReference type="AlphaFoldDB" id="A0A7C2NAY5"/>
<dbReference type="EMBL" id="DSCQ01000037">
    <property type="protein sequence ID" value="HET21101.1"/>
    <property type="molecule type" value="Genomic_DNA"/>
</dbReference>
<comment type="caution">
    <text evidence="2">The sequence shown here is derived from an EMBL/GenBank/DDBJ whole genome shotgun (WGS) entry which is preliminary data.</text>
</comment>
<gene>
    <name evidence="2" type="ORF">ENN70_03180</name>
</gene>
<dbReference type="GO" id="GO:0016787">
    <property type="term" value="F:hydrolase activity"/>
    <property type="evidence" value="ECO:0007669"/>
    <property type="project" value="UniProtKB-KW"/>
</dbReference>
<sequence length="238" mass="27185">MYLERRIGRIFARIQVEKALIVCHGLPYEPGSVVEKSYTDLAYLFSKRGFPTVIFDFSGTGLSEGHFNLKSWVEDLLTVAENFDQVSVLGYSMGGAVAVRAAVEMQNLQKLVVVSSPCCIDLFSDQILKMVYENARVKNTLRGVGSFERFRDSFLRDFSEIEPRNWIENVKVDKLIVHGELDSIVPFESGITLYNLSKDPKTFLVVEKGDHFLRKDERVLNLIADWLEGRIKEKIIRI</sequence>
<dbReference type="PANTHER" id="PTHR43798">
    <property type="entry name" value="MONOACYLGLYCEROL LIPASE"/>
    <property type="match status" value="1"/>
</dbReference>
<dbReference type="SUPFAM" id="SSF53474">
    <property type="entry name" value="alpha/beta-Hydrolases"/>
    <property type="match status" value="1"/>
</dbReference>
<dbReference type="PANTHER" id="PTHR43798:SF33">
    <property type="entry name" value="HYDROLASE, PUTATIVE (AFU_ORTHOLOGUE AFUA_2G14860)-RELATED"/>
    <property type="match status" value="1"/>
</dbReference>